<dbReference type="PROSITE" id="PS50275">
    <property type="entry name" value="SAC"/>
    <property type="match status" value="1"/>
</dbReference>
<feature type="domain" description="SAC" evidence="1">
    <location>
        <begin position="194"/>
        <end position="546"/>
    </location>
</feature>
<accession>A0A8S1D4M4</accession>
<proteinExistence type="predicted"/>
<dbReference type="GO" id="GO:0005769">
    <property type="term" value="C:early endosome"/>
    <property type="evidence" value="ECO:0007669"/>
    <property type="project" value="TreeGrafter"/>
</dbReference>
<dbReference type="PANTHER" id="PTHR45662">
    <property type="entry name" value="PHOSPHATIDYLINOSITIDE PHOSPHATASE SAC1"/>
    <property type="match status" value="1"/>
</dbReference>
<sequence>MACRATGLRAIELFRTDDFYILQSGEHSLWWDRNTASCTPKSGWDLVDAVNPECLGIFYGLVGKIELNPGLLPKLILIKSVESVGQLHGHHSIYKIKSVVFLNLIGPDATQQEMGLEPCTKHCNRRQGERCVLEQPQKTSFAKTWSSIKSATNSIKSSTVQAAQMAASQVKPMRRRDNKGENEKFERRMLDEMSKIWDDSQSFYFSPSGDLTNSQQRQWIIQQKEIMTLQEQPEYKAPPLWKKLDHRFFWNQHMLKDVISHDTEMANFWILPIIQGFVQVETCKVDLGRFDRTREAMEPVFETFVLTLISRRSRFRAGTRYNRRGVDEDGKVANYVETEQIISYLDHRVSFVQVRGSVPVFWSQPGIKYRPPPRIDKGPAETHDAFEKHFNEELATYGHICIINLVEQTGREKVIADIYTENVCEFSCPDLTYCLFDFHEYCRGMHFENVSILLTHILDVINEQKFCWLDKQGRICLQFGVFRVNCIDCLDRTNVVQTAIAKTVMEIVFTKLGLIAPEKPVPVNIRNAFQLLWANNGDAISRQYAGTNALKGDYTRTGERKFSGLMKDSVNSASRYYQGRFRDAERQAAIDLMLGEISSSNPIPEEIFSGNETSFTEDITASAEQVKHVIEDSKKLLLPDPAEPANPTDTDMDVILLLTRNFYCVAWYDDEADRVSHYQYVPLEDITLIEIGQMQLSSNSLFKTTKSQLSFCIRIYYQQRDDNGQMEPGYFHIFRSANLRFFNNLAVAITSEEEAIESVKYICEAFLGLRDELEVQRVARMERKKSKIPREIRGHEASSSLLNLPAHIPRNFSDKSLSKVSNTMGLLKR</sequence>
<dbReference type="GO" id="GO:0046856">
    <property type="term" value="P:phosphatidylinositol dephosphorylation"/>
    <property type="evidence" value="ECO:0007669"/>
    <property type="project" value="TreeGrafter"/>
</dbReference>
<protein>
    <recommendedName>
        <fullName evidence="1">SAC domain-containing protein</fullName>
    </recommendedName>
</protein>
<dbReference type="Proteomes" id="UP000494165">
    <property type="component" value="Unassembled WGS sequence"/>
</dbReference>
<gene>
    <name evidence="2" type="ORF">CLODIP_2_CD00670</name>
</gene>
<dbReference type="Pfam" id="PF12456">
    <property type="entry name" value="hSac2"/>
    <property type="match status" value="1"/>
</dbReference>
<dbReference type="AlphaFoldDB" id="A0A8S1D4M4"/>
<dbReference type="GO" id="GO:0045334">
    <property type="term" value="C:clathrin-coated endocytic vesicle"/>
    <property type="evidence" value="ECO:0007669"/>
    <property type="project" value="TreeGrafter"/>
</dbReference>
<reference evidence="2 3" key="1">
    <citation type="submission" date="2020-04" db="EMBL/GenBank/DDBJ databases">
        <authorList>
            <person name="Alioto T."/>
            <person name="Alioto T."/>
            <person name="Gomez Garrido J."/>
        </authorList>
    </citation>
    <scope>NUCLEOTIDE SEQUENCE [LARGE SCALE GENOMIC DNA]</scope>
</reference>
<name>A0A8S1D4M4_9INSE</name>
<dbReference type="PANTHER" id="PTHR45662:SF8">
    <property type="entry name" value="PHOSPHATIDYLINOSITIDE PHOSPHATASE SAC2"/>
    <property type="match status" value="1"/>
</dbReference>
<evidence type="ECO:0000313" key="3">
    <source>
        <dbReference type="Proteomes" id="UP000494165"/>
    </source>
</evidence>
<dbReference type="GO" id="GO:2001135">
    <property type="term" value="P:regulation of endocytic recycling"/>
    <property type="evidence" value="ECO:0007669"/>
    <property type="project" value="TreeGrafter"/>
</dbReference>
<evidence type="ECO:0000313" key="2">
    <source>
        <dbReference type="EMBL" id="CAB3378681.1"/>
    </source>
</evidence>
<dbReference type="InterPro" id="IPR002013">
    <property type="entry name" value="SAC_dom"/>
</dbReference>
<dbReference type="EMBL" id="CADEPI010000170">
    <property type="protein sequence ID" value="CAB3378681.1"/>
    <property type="molecule type" value="Genomic_DNA"/>
</dbReference>
<dbReference type="InterPro" id="IPR022158">
    <property type="entry name" value="Inositol_phosphatase"/>
</dbReference>
<organism evidence="2 3">
    <name type="scientific">Cloeon dipterum</name>
    <dbReference type="NCBI Taxonomy" id="197152"/>
    <lineage>
        <taxon>Eukaryota</taxon>
        <taxon>Metazoa</taxon>
        <taxon>Ecdysozoa</taxon>
        <taxon>Arthropoda</taxon>
        <taxon>Hexapoda</taxon>
        <taxon>Insecta</taxon>
        <taxon>Pterygota</taxon>
        <taxon>Palaeoptera</taxon>
        <taxon>Ephemeroptera</taxon>
        <taxon>Pisciforma</taxon>
        <taxon>Baetidae</taxon>
        <taxon>Cloeon</taxon>
    </lineage>
</organism>
<dbReference type="OrthoDB" id="405996at2759"/>
<dbReference type="GO" id="GO:0043812">
    <property type="term" value="F:phosphatidylinositol-4-phosphate phosphatase activity"/>
    <property type="evidence" value="ECO:0007669"/>
    <property type="project" value="TreeGrafter"/>
</dbReference>
<evidence type="ECO:0000259" key="1">
    <source>
        <dbReference type="PROSITE" id="PS50275"/>
    </source>
</evidence>
<dbReference type="Pfam" id="PF02383">
    <property type="entry name" value="Syja_N"/>
    <property type="match status" value="1"/>
</dbReference>
<comment type="caution">
    <text evidence="2">The sequence shown here is derived from an EMBL/GenBank/DDBJ whole genome shotgun (WGS) entry which is preliminary data.</text>
</comment>
<keyword evidence="3" id="KW-1185">Reference proteome</keyword>